<dbReference type="InterPro" id="IPR006597">
    <property type="entry name" value="Sel1-like"/>
</dbReference>
<evidence type="ECO:0008006" key="5">
    <source>
        <dbReference type="Google" id="ProtNLM"/>
    </source>
</evidence>
<dbReference type="OrthoDB" id="27934at2759"/>
<feature type="region of interest" description="Disordered" evidence="2">
    <location>
        <begin position="324"/>
        <end position="344"/>
    </location>
</feature>
<organism evidence="3 4">
    <name type="scientific">Eimeria tenella</name>
    <name type="common">Coccidian parasite</name>
    <dbReference type="NCBI Taxonomy" id="5802"/>
    <lineage>
        <taxon>Eukaryota</taxon>
        <taxon>Sar</taxon>
        <taxon>Alveolata</taxon>
        <taxon>Apicomplexa</taxon>
        <taxon>Conoidasida</taxon>
        <taxon>Coccidia</taxon>
        <taxon>Eucoccidiorida</taxon>
        <taxon>Eimeriorina</taxon>
        <taxon>Eimeriidae</taxon>
        <taxon>Eimeria</taxon>
    </lineage>
</organism>
<keyword evidence="4" id="KW-1185">Reference proteome</keyword>
<dbReference type="InterPro" id="IPR050767">
    <property type="entry name" value="Sel1_AlgK"/>
</dbReference>
<evidence type="ECO:0000313" key="4">
    <source>
        <dbReference type="Proteomes" id="UP000030747"/>
    </source>
</evidence>
<reference evidence="3" key="2">
    <citation type="submission" date="2013-10" db="EMBL/GenBank/DDBJ databases">
        <authorList>
            <person name="Aslett M."/>
        </authorList>
    </citation>
    <scope>NUCLEOTIDE SEQUENCE [LARGE SCALE GENOMIC DNA]</scope>
    <source>
        <strain evidence="3">Houghton</strain>
    </source>
</reference>
<dbReference type="PANTHER" id="PTHR11102:SF147">
    <property type="entry name" value="SEL1L ADAPTOR SUBUNIT OF ERAD E3 UBIQUITIN LIGASE"/>
    <property type="match status" value="1"/>
</dbReference>
<dbReference type="PANTHER" id="PTHR11102">
    <property type="entry name" value="SEL-1-LIKE PROTEIN"/>
    <property type="match status" value="1"/>
</dbReference>
<protein>
    <recommendedName>
        <fullName evidence="5">Sel1 repeat-containing protein</fullName>
    </recommendedName>
</protein>
<evidence type="ECO:0000256" key="2">
    <source>
        <dbReference type="SAM" id="MobiDB-lite"/>
    </source>
</evidence>
<dbReference type="GeneID" id="25252640"/>
<dbReference type="GO" id="GO:0005789">
    <property type="term" value="C:endoplasmic reticulum membrane"/>
    <property type="evidence" value="ECO:0007669"/>
    <property type="project" value="TreeGrafter"/>
</dbReference>
<dbReference type="RefSeq" id="XP_013235453.1">
    <property type="nucleotide sequence ID" value="XM_013379999.1"/>
</dbReference>
<dbReference type="InterPro" id="IPR011990">
    <property type="entry name" value="TPR-like_helical_dom_sf"/>
</dbReference>
<name>U6LAA0_EIMTE</name>
<proteinExistence type="inferred from homology"/>
<sequence length="344" mass="36131">MKLLLSAPDFSLNPPLPLLYIYSAAAAAHPAAAAAAAWRQRFAALDGSVGQQQQACSAAANHYLPIAKATASAYASGIPQAVEVLRLAAAAAAATGAAGGPTEDSEQQRLSADPEQLTMLLHEAEEGNVAVHAVLGRKYLFGTDGFPQNFAKAKYHLMAASSSWKGEAKGLLGYIYALGLGVEQDLNEAAEWFFRGATENEDPIAYNGLGLLYFFGTPLLDSSPKIAFQLFSKSAVLGSPDGQLNLASMYLTGTGTSKSFVEALKWLAKAVRGGSTAAAFALGCMHLSGLGAVRDCPLAAALLKLAADRNPFFAVLLQRTRRTSSRPTTKQLSTSFSSQKLATR</sequence>
<feature type="compositionally biased region" description="Polar residues" evidence="2">
    <location>
        <begin position="330"/>
        <end position="344"/>
    </location>
</feature>
<gene>
    <name evidence="3" type="ORF">ETH_00017505</name>
</gene>
<comment type="similarity">
    <text evidence="1">Belongs to the sel-1 family.</text>
</comment>
<dbReference type="VEuPathDB" id="ToxoDB:ETH_00017505"/>
<dbReference type="AlphaFoldDB" id="U6LAA0"/>
<evidence type="ECO:0000256" key="1">
    <source>
        <dbReference type="ARBA" id="ARBA00038101"/>
    </source>
</evidence>
<dbReference type="Pfam" id="PF08238">
    <property type="entry name" value="Sel1"/>
    <property type="match status" value="5"/>
</dbReference>
<dbReference type="SUPFAM" id="SSF81901">
    <property type="entry name" value="HCP-like"/>
    <property type="match status" value="1"/>
</dbReference>
<dbReference type="EMBL" id="HG677514">
    <property type="protein sequence ID" value="CDJ44705.1"/>
    <property type="molecule type" value="Genomic_DNA"/>
</dbReference>
<reference evidence="3" key="1">
    <citation type="submission" date="2013-10" db="EMBL/GenBank/DDBJ databases">
        <title>Genomic analysis of the causative agents of coccidiosis in chickens.</title>
        <authorList>
            <person name="Reid A.J."/>
            <person name="Blake D."/>
            <person name="Billington K."/>
            <person name="Browne H."/>
            <person name="Dunn M."/>
            <person name="Hung S."/>
            <person name="Kawahara F."/>
            <person name="Miranda-Saavedra D."/>
            <person name="Mourier T."/>
            <person name="Nagra H."/>
            <person name="Otto T.D."/>
            <person name="Rawlings N."/>
            <person name="Sanchez A."/>
            <person name="Sanders M."/>
            <person name="Subramaniam C."/>
            <person name="Tay Y."/>
            <person name="Dear P."/>
            <person name="Doerig C."/>
            <person name="Gruber A."/>
            <person name="Parkinson J."/>
            <person name="Shirley M."/>
            <person name="Wan K.L."/>
            <person name="Berriman M."/>
            <person name="Tomley F."/>
            <person name="Pain A."/>
        </authorList>
    </citation>
    <scope>NUCLEOTIDE SEQUENCE [LARGE SCALE GENOMIC DNA]</scope>
    <source>
        <strain evidence="3">Houghton</strain>
    </source>
</reference>
<dbReference type="Proteomes" id="UP000030747">
    <property type="component" value="Unassembled WGS sequence"/>
</dbReference>
<accession>U6LAA0</accession>
<dbReference type="Gene3D" id="1.25.40.10">
    <property type="entry name" value="Tetratricopeptide repeat domain"/>
    <property type="match status" value="1"/>
</dbReference>
<dbReference type="SMART" id="SM00671">
    <property type="entry name" value="SEL1"/>
    <property type="match status" value="5"/>
</dbReference>
<evidence type="ECO:0000313" key="3">
    <source>
        <dbReference type="EMBL" id="CDJ44705.1"/>
    </source>
</evidence>
<dbReference type="VEuPathDB" id="ToxoDB:ETH2_0732100"/>
<dbReference type="GO" id="GO:0036503">
    <property type="term" value="P:ERAD pathway"/>
    <property type="evidence" value="ECO:0007669"/>
    <property type="project" value="TreeGrafter"/>
</dbReference>